<keyword evidence="13" id="KW-1185">Reference proteome</keyword>
<dbReference type="GO" id="GO:0031848">
    <property type="term" value="P:protection from non-homologous end joining at telomere"/>
    <property type="evidence" value="ECO:0007669"/>
    <property type="project" value="TreeGrafter"/>
</dbReference>
<feature type="compositionally biased region" description="Basic and acidic residues" evidence="9">
    <location>
        <begin position="213"/>
        <end position="233"/>
    </location>
</feature>
<dbReference type="CDD" id="cd11655">
    <property type="entry name" value="rap1_myb-like"/>
    <property type="match status" value="1"/>
</dbReference>
<dbReference type="PANTHER" id="PTHR16466">
    <property type="entry name" value="TELOMERE REPEAT-BINDING FACTOR 2-INTERACTING PROTEIN 1"/>
    <property type="match status" value="1"/>
</dbReference>
<organism evidence="12 13">
    <name type="scientific">Aspergillus nanangensis</name>
    <dbReference type="NCBI Taxonomy" id="2582783"/>
    <lineage>
        <taxon>Eukaryota</taxon>
        <taxon>Fungi</taxon>
        <taxon>Dikarya</taxon>
        <taxon>Ascomycota</taxon>
        <taxon>Pezizomycotina</taxon>
        <taxon>Eurotiomycetes</taxon>
        <taxon>Eurotiomycetidae</taxon>
        <taxon>Eurotiales</taxon>
        <taxon>Aspergillaceae</taxon>
        <taxon>Aspergillus</taxon>
        <taxon>Aspergillus subgen. Circumdati</taxon>
    </lineage>
</organism>
<dbReference type="Pfam" id="PF08914">
    <property type="entry name" value="Myb_Rap1"/>
    <property type="match status" value="1"/>
</dbReference>
<dbReference type="CDD" id="cd11653">
    <property type="entry name" value="rap1_RCT"/>
    <property type="match status" value="1"/>
</dbReference>
<protein>
    <recommendedName>
        <fullName evidence="8">DNA-binding protein RAP1</fullName>
    </recommendedName>
</protein>
<comment type="similarity">
    <text evidence="1 8">Belongs to the RAP1 family.</text>
</comment>
<keyword evidence="7 8" id="KW-0539">Nucleus</keyword>
<reference evidence="12" key="1">
    <citation type="journal article" date="2019" name="Beilstein J. Org. Chem.">
        <title>Nanangenines: drimane sesquiterpenoids as the dominant metabolite cohort of a novel Australian fungus, Aspergillus nanangensis.</title>
        <authorList>
            <person name="Lacey H.J."/>
            <person name="Gilchrist C.L.M."/>
            <person name="Crombie A."/>
            <person name="Kalaitzis J.A."/>
            <person name="Vuong D."/>
            <person name="Rutledge P.J."/>
            <person name="Turner P."/>
            <person name="Pitt J.I."/>
            <person name="Lacey E."/>
            <person name="Chooi Y.H."/>
            <person name="Piggott A.M."/>
        </authorList>
    </citation>
    <scope>NUCLEOTIDE SEQUENCE</scope>
    <source>
        <strain evidence="12">MST-FP2251</strain>
    </source>
</reference>
<keyword evidence="4" id="KW-0805">Transcription regulation</keyword>
<evidence type="ECO:0000259" key="10">
    <source>
        <dbReference type="Pfam" id="PF08914"/>
    </source>
</evidence>
<evidence type="ECO:0000256" key="4">
    <source>
        <dbReference type="ARBA" id="ARBA00023015"/>
    </source>
</evidence>
<dbReference type="GO" id="GO:0010833">
    <property type="term" value="P:telomere maintenance via telomere lengthening"/>
    <property type="evidence" value="ECO:0007669"/>
    <property type="project" value="UniProtKB-UniRule"/>
</dbReference>
<comment type="subcellular location">
    <subcellularLocation>
        <location evidence="8">Nucleus</location>
    </subcellularLocation>
    <subcellularLocation>
        <location evidence="8">Chromosome</location>
        <location evidence="8">Telomere</location>
    </subcellularLocation>
</comment>
<dbReference type="PANTHER" id="PTHR16466:SF6">
    <property type="entry name" value="TELOMERIC REPEAT-BINDING FACTOR 2-INTERACTING PROTEIN 1"/>
    <property type="match status" value="1"/>
</dbReference>
<dbReference type="EMBL" id="VCAU01000044">
    <property type="protein sequence ID" value="KAF9888690.1"/>
    <property type="molecule type" value="Genomic_DNA"/>
</dbReference>
<evidence type="ECO:0000256" key="6">
    <source>
        <dbReference type="ARBA" id="ARBA00023163"/>
    </source>
</evidence>
<feature type="compositionally biased region" description="Basic and acidic residues" evidence="9">
    <location>
        <begin position="169"/>
        <end position="184"/>
    </location>
</feature>
<evidence type="ECO:0000256" key="7">
    <source>
        <dbReference type="ARBA" id="ARBA00023242"/>
    </source>
</evidence>
<dbReference type="InterPro" id="IPR021661">
    <property type="entry name" value="Rap1_C"/>
</dbReference>
<dbReference type="Gene3D" id="1.10.10.60">
    <property type="entry name" value="Homeodomain-like"/>
    <property type="match status" value="1"/>
</dbReference>
<feature type="domain" description="TERF2-interacting telomeric protein 1 Myb" evidence="10">
    <location>
        <begin position="69"/>
        <end position="128"/>
    </location>
</feature>
<evidence type="ECO:0000259" key="11">
    <source>
        <dbReference type="Pfam" id="PF11626"/>
    </source>
</evidence>
<evidence type="ECO:0000256" key="9">
    <source>
        <dbReference type="SAM" id="MobiDB-lite"/>
    </source>
</evidence>
<keyword evidence="2 8" id="KW-0158">Chromosome</keyword>
<dbReference type="InterPro" id="IPR039595">
    <property type="entry name" value="TE2IP/Rap1"/>
</dbReference>
<evidence type="ECO:0000313" key="12">
    <source>
        <dbReference type="EMBL" id="KAF9888690.1"/>
    </source>
</evidence>
<evidence type="ECO:0000256" key="5">
    <source>
        <dbReference type="ARBA" id="ARBA00023159"/>
    </source>
</evidence>
<proteinExistence type="inferred from homology"/>
<reference evidence="12" key="2">
    <citation type="submission" date="2020-02" db="EMBL/GenBank/DDBJ databases">
        <authorList>
            <person name="Gilchrist C.L.M."/>
            <person name="Chooi Y.-H."/>
        </authorList>
    </citation>
    <scope>NUCLEOTIDE SEQUENCE</scope>
    <source>
        <strain evidence="12">MST-FP2251</strain>
    </source>
</reference>
<keyword evidence="6" id="KW-0804">Transcription</keyword>
<name>A0AAD4CLE9_ASPNN</name>
<dbReference type="InterPro" id="IPR038104">
    <property type="entry name" value="Rap1_C_sf"/>
</dbReference>
<dbReference type="SUPFAM" id="SSF46689">
    <property type="entry name" value="Homeodomain-like"/>
    <property type="match status" value="1"/>
</dbReference>
<dbReference type="InterPro" id="IPR009057">
    <property type="entry name" value="Homeodomain-like_sf"/>
</dbReference>
<dbReference type="InterPro" id="IPR015010">
    <property type="entry name" value="TERF2IP_Myb"/>
</dbReference>
<dbReference type="Gene3D" id="1.10.10.2170">
    <property type="match status" value="1"/>
</dbReference>
<evidence type="ECO:0000256" key="3">
    <source>
        <dbReference type="ARBA" id="ARBA00022895"/>
    </source>
</evidence>
<accession>A0AAD4CLE9</accession>
<dbReference type="GO" id="GO:0070187">
    <property type="term" value="C:shelterin complex"/>
    <property type="evidence" value="ECO:0007669"/>
    <property type="project" value="TreeGrafter"/>
</dbReference>
<keyword evidence="5" id="KW-0010">Activator</keyword>
<dbReference type="Pfam" id="PF11626">
    <property type="entry name" value="Rap1_C"/>
    <property type="match status" value="1"/>
</dbReference>
<comment type="subunit">
    <text evidence="8">Homodimer.</text>
</comment>
<dbReference type="GO" id="GO:0042162">
    <property type="term" value="F:telomeric DNA binding"/>
    <property type="evidence" value="ECO:0007669"/>
    <property type="project" value="TreeGrafter"/>
</dbReference>
<evidence type="ECO:0000313" key="13">
    <source>
        <dbReference type="Proteomes" id="UP001194746"/>
    </source>
</evidence>
<evidence type="ECO:0000256" key="1">
    <source>
        <dbReference type="ARBA" id="ARBA00010467"/>
    </source>
</evidence>
<feature type="region of interest" description="Disordered" evidence="9">
    <location>
        <begin position="120"/>
        <end position="242"/>
    </location>
</feature>
<evidence type="ECO:0000256" key="2">
    <source>
        <dbReference type="ARBA" id="ARBA00022454"/>
    </source>
</evidence>
<gene>
    <name evidence="12" type="ORF">FE257_008448</name>
</gene>
<comment type="function">
    <text evidence="8">Involved in the regulation of telomere length, clustering and has a specific role in telomere position effect (TPE).</text>
</comment>
<dbReference type="AlphaFoldDB" id="A0AAD4CLE9"/>
<sequence length="381" mass="43030">MIQAVIKLAAPENMIHVICAESSRFSYQYVEKSLHNGRLENLERYRAGPSNPRPVGATNIPTRKHRVTYSLQDDQALWDWMQVYEADPRAQRGGNKIYQQFAAEHPRHTYQSNRDRYLKRLQGKPRPGGPPQPPPSQDESRGTTVHTAVPENREQDPPHTHTASRKRKPSPEHDRSASPDEGPKPKRQMVEATPKSPAPRPLTIQQPPKSATRSRDTSHIPDEVGRIADRMDPEESQSSQKGADNAMENLLLELPFFPSSPEPEPEPESEPEPPSQDIDTWIDSRLRMGNATNEQQVIQALCCTSMDPFLADKVLNYLVAGKGIPNDMAGVWTPEDDICVEAKDTRLVQRVLEKHGDKFFNTRWEYLGMARTTGLELGTEN</sequence>
<feature type="region of interest" description="Disordered" evidence="9">
    <location>
        <begin position="255"/>
        <end position="279"/>
    </location>
</feature>
<dbReference type="Proteomes" id="UP001194746">
    <property type="component" value="Unassembled WGS sequence"/>
</dbReference>
<feature type="domain" description="TRF2-interacting telomeric protein/Rap1 C-terminal" evidence="11">
    <location>
        <begin position="293"/>
        <end position="367"/>
    </location>
</feature>
<evidence type="ECO:0000256" key="8">
    <source>
        <dbReference type="RuleBase" id="RU367107"/>
    </source>
</evidence>
<keyword evidence="3 8" id="KW-0779">Telomere</keyword>
<feature type="compositionally biased region" description="Pro residues" evidence="9">
    <location>
        <begin position="127"/>
        <end position="136"/>
    </location>
</feature>
<comment type="caution">
    <text evidence="12">The sequence shown here is derived from an EMBL/GenBank/DDBJ whole genome shotgun (WGS) entry which is preliminary data.</text>
</comment>